<dbReference type="SUPFAM" id="SSF50969">
    <property type="entry name" value="YVTN repeat-like/Quinoprotein amine dehydrogenase"/>
    <property type="match status" value="1"/>
</dbReference>
<dbReference type="PROSITE" id="PS51257">
    <property type="entry name" value="PROKAR_LIPOPROTEIN"/>
    <property type="match status" value="1"/>
</dbReference>
<accession>A0A1H8DNT3</accession>
<evidence type="ECO:0000313" key="1">
    <source>
        <dbReference type="EMBL" id="SEN08909.1"/>
    </source>
</evidence>
<protein>
    <recommendedName>
        <fullName evidence="3">Lipoprotein</fullName>
    </recommendedName>
</protein>
<reference evidence="2" key="1">
    <citation type="submission" date="2016-10" db="EMBL/GenBank/DDBJ databases">
        <authorList>
            <person name="Varghese N."/>
            <person name="Submissions S."/>
        </authorList>
    </citation>
    <scope>NUCLEOTIDE SEQUENCE [LARGE SCALE GENOMIC DNA]</scope>
    <source>
        <strain evidence="2">DSM 17044</strain>
    </source>
</reference>
<organism evidence="1 2">
    <name type="scientific">Stigmatella aurantiaca</name>
    <dbReference type="NCBI Taxonomy" id="41"/>
    <lineage>
        <taxon>Bacteria</taxon>
        <taxon>Pseudomonadati</taxon>
        <taxon>Myxococcota</taxon>
        <taxon>Myxococcia</taxon>
        <taxon>Myxococcales</taxon>
        <taxon>Cystobacterineae</taxon>
        <taxon>Archangiaceae</taxon>
        <taxon>Stigmatella</taxon>
    </lineage>
</organism>
<gene>
    <name evidence="1" type="ORF">SAMN05444354_13059</name>
</gene>
<dbReference type="InterPro" id="IPR015943">
    <property type="entry name" value="WD40/YVTN_repeat-like_dom_sf"/>
</dbReference>
<dbReference type="AlphaFoldDB" id="A0A1H8DNT3"/>
<dbReference type="InterPro" id="IPR011044">
    <property type="entry name" value="Quino_amine_DH_bsu"/>
</dbReference>
<name>A0A1H8DNT3_STIAU</name>
<dbReference type="EMBL" id="FOAP01000030">
    <property type="protein sequence ID" value="SEN08909.1"/>
    <property type="molecule type" value="Genomic_DNA"/>
</dbReference>
<dbReference type="OrthoDB" id="5489907at2"/>
<keyword evidence="2" id="KW-1185">Reference proteome</keyword>
<proteinExistence type="predicted"/>
<dbReference type="Proteomes" id="UP000182719">
    <property type="component" value="Unassembled WGS sequence"/>
</dbReference>
<evidence type="ECO:0000313" key="2">
    <source>
        <dbReference type="Proteomes" id="UP000182719"/>
    </source>
</evidence>
<dbReference type="Gene3D" id="2.130.10.10">
    <property type="entry name" value="YVTN repeat-like/Quinoprotein amine dehydrogenase"/>
    <property type="match status" value="1"/>
</dbReference>
<sequence length="469" mass="48876">MRPLILISALLWAGCSASSDPRPPPTDRFVFPSGIAYLPPAPGNEASKGSLYVASSNFDKCFDTGAVFALDLDALGLPEVGAPASPDGPLLVEDLKTSSQSVVQISSFAGEMDVWRGEQPRLFVVARSETNALHAIDIQGNALSCAQPGGGNYCLPGISLTGLIPGGKADLPRAPAPIGVSVAASLAGNKPEVWVTHAEAADSPARSSTNFQTYVVRVPGDELSLTAESFFPLGANGLSIGGAHATAIGKRYVFISGRSYAAGLAGTVSASFLLRLLDRNNPTRILETGLRDIYQSLEARDLALNAAGTRLYLVTRFPDSLLVVDIANGEGDVPRLSVVDSVPLPDSASQVQVLSRTDANGQPLGDLVVVTCSASSNTSGVVAFYDADLGQLVAQVGGIGLQPYGLAVDQRRQGQTDSARLYVTTFGDGRVAVLDVPDLVNPQGARLVAYLGRPQGRDTKQGTSTCQQQ</sequence>
<evidence type="ECO:0008006" key="3">
    <source>
        <dbReference type="Google" id="ProtNLM"/>
    </source>
</evidence>